<dbReference type="EMBL" id="CP091512">
    <property type="protein sequence ID" value="UOO92121.1"/>
    <property type="molecule type" value="Genomic_DNA"/>
</dbReference>
<reference evidence="1" key="1">
    <citation type="submission" date="2021-12" db="EMBL/GenBank/DDBJ databases">
        <authorList>
            <person name="Veyrier F.J."/>
        </authorList>
    </citation>
    <scope>NUCLEOTIDE SEQUENCE</scope>
    <source>
        <strain evidence="1">SAG 1488-6</strain>
    </source>
</reference>
<dbReference type="CDD" id="cd02440">
    <property type="entry name" value="AdoMet_MTases"/>
    <property type="match status" value="1"/>
</dbReference>
<dbReference type="Gene3D" id="3.40.50.150">
    <property type="entry name" value="Vaccinia Virus protein VP39"/>
    <property type="match status" value="1"/>
</dbReference>
<sequence>MSKNHINLSLCRHVFDHNGQTLTWLSHNTNKPPLHLTDLDKSQALSADKALPLWRAKTATIWHGDYHQAKALLDAAKRRLNKAAKTGDTLLESFHKHRMQQQQKSHLLSHLCVIVQPNWQLTLPRAPNIQAACKQAFGFDNTEPVLISLQALLGYIGAEQWHQKGVAIKALDEQHIHVPFGVFSPLRGEYLELMLQAALPQHCHNAWDIGTGSGVLAALLAKRGLKNIIATDTNPTAIAAAQANFERLHIDQHIQLHEQDLFPAGKADLIVCNPPWLPAKPSSIIETALYDADSHMLKSFLNGVTERLNENGQAWLIMSDLAERIGLRKPNDLSDWIAAAQLRLIAKHDAKPEHAKAQNPNDPLYTARSEEITSLYCLEKI</sequence>
<dbReference type="GO" id="GO:0008168">
    <property type="term" value="F:methyltransferase activity"/>
    <property type="evidence" value="ECO:0007669"/>
    <property type="project" value="UniProtKB-KW"/>
</dbReference>
<keyword evidence="1" id="KW-0808">Transferase</keyword>
<dbReference type="InterPro" id="IPR029063">
    <property type="entry name" value="SAM-dependent_MTases_sf"/>
</dbReference>
<evidence type="ECO:0000313" key="2">
    <source>
        <dbReference type="Proteomes" id="UP000832034"/>
    </source>
</evidence>
<name>A0ABY4EA00_VITST</name>
<dbReference type="GO" id="GO:0032259">
    <property type="term" value="P:methylation"/>
    <property type="evidence" value="ECO:0007669"/>
    <property type="project" value="UniProtKB-KW"/>
</dbReference>
<evidence type="ECO:0000313" key="1">
    <source>
        <dbReference type="EMBL" id="UOO92121.1"/>
    </source>
</evidence>
<accession>A0ABY4EA00</accession>
<dbReference type="PANTHER" id="PTHR18895:SF74">
    <property type="entry name" value="MTRF1L RELEASE FACTOR GLUTAMINE METHYLTRANSFERASE"/>
    <property type="match status" value="1"/>
</dbReference>
<dbReference type="PANTHER" id="PTHR18895">
    <property type="entry name" value="HEMK METHYLTRANSFERASE"/>
    <property type="match status" value="1"/>
</dbReference>
<organism evidence="1 2">
    <name type="scientific">Vitreoscilla stercoraria</name>
    <dbReference type="NCBI Taxonomy" id="61"/>
    <lineage>
        <taxon>Bacteria</taxon>
        <taxon>Pseudomonadati</taxon>
        <taxon>Pseudomonadota</taxon>
        <taxon>Betaproteobacteria</taxon>
        <taxon>Neisseriales</taxon>
        <taxon>Neisseriaceae</taxon>
        <taxon>Vitreoscilla</taxon>
    </lineage>
</organism>
<dbReference type="PROSITE" id="PS00092">
    <property type="entry name" value="N6_MTASE"/>
    <property type="match status" value="1"/>
</dbReference>
<dbReference type="Proteomes" id="UP000832034">
    <property type="component" value="Chromosome"/>
</dbReference>
<dbReference type="RefSeq" id="WP_019958273.1">
    <property type="nucleotide sequence ID" value="NZ_CP091512.1"/>
</dbReference>
<dbReference type="InterPro" id="IPR050320">
    <property type="entry name" value="N5-glutamine_MTase"/>
</dbReference>
<dbReference type="Pfam" id="PF06325">
    <property type="entry name" value="PrmA"/>
    <property type="match status" value="1"/>
</dbReference>
<dbReference type="SUPFAM" id="SSF53335">
    <property type="entry name" value="S-adenosyl-L-methionine-dependent methyltransferases"/>
    <property type="match status" value="1"/>
</dbReference>
<keyword evidence="2" id="KW-1185">Reference proteome</keyword>
<dbReference type="InterPro" id="IPR002052">
    <property type="entry name" value="DNA_methylase_N6_adenine_CS"/>
</dbReference>
<keyword evidence="1" id="KW-0489">Methyltransferase</keyword>
<reference evidence="1" key="2">
    <citation type="journal article" date="2022" name="Res Sq">
        <title>Evolution of multicellular longitudinally dividing oral cavity symbionts (Neisseriaceae).</title>
        <authorList>
            <person name="Nyongesa S."/>
            <person name="Weber P."/>
            <person name="Bernet E."/>
            <person name="Pullido F."/>
            <person name="Nieckarz M."/>
            <person name="Delaby M."/>
            <person name="Nieves C."/>
            <person name="Viehboeck T."/>
            <person name="Krause N."/>
            <person name="Rivera-Millot A."/>
            <person name="Nakamura A."/>
            <person name="Vischer N."/>
            <person name="VanNieuwenhze M."/>
            <person name="Brun Y."/>
            <person name="Cava F."/>
            <person name="Bulgheresi S."/>
            <person name="Veyrier F."/>
        </authorList>
    </citation>
    <scope>NUCLEOTIDE SEQUENCE</scope>
    <source>
        <strain evidence="1">SAG 1488-6</strain>
    </source>
</reference>
<gene>
    <name evidence="1" type="ORF">LVJ81_10895</name>
</gene>
<protein>
    <submittedName>
        <fullName evidence="1">Class I SAM-dependent methyltransferase</fullName>
    </submittedName>
</protein>
<proteinExistence type="predicted"/>